<evidence type="ECO:0000256" key="1">
    <source>
        <dbReference type="ARBA" id="ARBA00004365"/>
    </source>
</evidence>
<organism evidence="6 8">
    <name type="scientific">Iodobacter fluviatilis</name>
    <dbReference type="NCBI Taxonomy" id="537"/>
    <lineage>
        <taxon>Bacteria</taxon>
        <taxon>Pseudomonadati</taxon>
        <taxon>Pseudomonadota</taxon>
        <taxon>Betaproteobacteria</taxon>
        <taxon>Neisseriales</taxon>
        <taxon>Chitinibacteraceae</taxon>
        <taxon>Iodobacter</taxon>
    </lineage>
</organism>
<dbReference type="Pfam" id="PF00669">
    <property type="entry name" value="Flagellin_N"/>
    <property type="match status" value="1"/>
</dbReference>
<proteinExistence type="inferred from homology"/>
<dbReference type="OrthoDB" id="9768249at2"/>
<dbReference type="InterPro" id="IPR001029">
    <property type="entry name" value="Flagellin_N"/>
</dbReference>
<reference evidence="6 8" key="1">
    <citation type="submission" date="2018-06" db="EMBL/GenBank/DDBJ databases">
        <authorList>
            <consortium name="Pathogen Informatics"/>
            <person name="Doyle S."/>
        </authorList>
    </citation>
    <scope>NUCLEOTIDE SEQUENCE [LARGE SCALE GENOMIC DNA]</scope>
    <source>
        <strain evidence="6 8">NCTC11159</strain>
    </source>
</reference>
<evidence type="ECO:0000313" key="8">
    <source>
        <dbReference type="Proteomes" id="UP000255108"/>
    </source>
</evidence>
<evidence type="ECO:0000313" key="6">
    <source>
        <dbReference type="EMBL" id="STR44558.1"/>
    </source>
</evidence>
<protein>
    <submittedName>
        <fullName evidence="7">Flagellar hook-associated protein 3 FlgL</fullName>
    </submittedName>
    <submittedName>
        <fullName evidence="6">Hook-filament junction protein</fullName>
    </submittedName>
</protein>
<dbReference type="GO" id="GO:0009288">
    <property type="term" value="C:bacterial-type flagellum"/>
    <property type="evidence" value="ECO:0007669"/>
    <property type="project" value="UniProtKB-SubCell"/>
</dbReference>
<comment type="similarity">
    <text evidence="3">Belongs to the bacterial flagellin family.</text>
</comment>
<sequence length="298" mass="31952">MRIASTQLQTTMNESLQSASGNMAELLQKMSSGKRYLLPSEDPISSVRLLRLEREEAAITQYTSNIGALRSRLSMNESYLDGMTQDLMQARVLLLGADDTVSKEDVKDIAASLVSLRDSLYFTSNTRDQEGHYYFSGTASSTATLGLDNTATAGSRYTALGNSDQQLVVVGNGVTQASNVALPEMAALLNQLDLAITALQNPPATGYRPAVEQGINGIDAALRSVGSKIANLGGAQNNMQMMEDNHANVSLSNQQSVRLLGSLDYGEAMVTMDSYKLALQASQKAYGKVSSLSLFDVL</sequence>
<keyword evidence="4" id="KW-0975">Bacterial flagellum</keyword>
<evidence type="ECO:0000256" key="4">
    <source>
        <dbReference type="ARBA" id="ARBA00023143"/>
    </source>
</evidence>
<evidence type="ECO:0000256" key="2">
    <source>
        <dbReference type="ARBA" id="ARBA00004613"/>
    </source>
</evidence>
<dbReference type="GO" id="GO:0005576">
    <property type="term" value="C:extracellular region"/>
    <property type="evidence" value="ECO:0007669"/>
    <property type="project" value="UniProtKB-SubCell"/>
</dbReference>
<dbReference type="PANTHER" id="PTHR42792:SF1">
    <property type="entry name" value="FLAGELLAR HOOK-ASSOCIATED PROTEIN 3"/>
    <property type="match status" value="1"/>
</dbReference>
<evidence type="ECO:0000313" key="9">
    <source>
        <dbReference type="Proteomes" id="UP000295794"/>
    </source>
</evidence>
<dbReference type="Proteomes" id="UP000295794">
    <property type="component" value="Unassembled WGS sequence"/>
</dbReference>
<dbReference type="SUPFAM" id="SSF64518">
    <property type="entry name" value="Phase 1 flagellin"/>
    <property type="match status" value="1"/>
</dbReference>
<evidence type="ECO:0000259" key="5">
    <source>
        <dbReference type="Pfam" id="PF00669"/>
    </source>
</evidence>
<dbReference type="EMBL" id="SMBT01000006">
    <property type="protein sequence ID" value="TCU86147.1"/>
    <property type="molecule type" value="Genomic_DNA"/>
</dbReference>
<feature type="domain" description="Flagellin N-terminal" evidence="5">
    <location>
        <begin position="5"/>
        <end position="138"/>
    </location>
</feature>
<accession>A0A377STF2</accession>
<keyword evidence="7" id="KW-0969">Cilium</keyword>
<keyword evidence="7" id="KW-0966">Cell projection</keyword>
<dbReference type="RefSeq" id="WP_115228350.1">
    <property type="nucleotide sequence ID" value="NZ_CAWOLO010000006.1"/>
</dbReference>
<dbReference type="Proteomes" id="UP000255108">
    <property type="component" value="Unassembled WGS sequence"/>
</dbReference>
<comment type="subcellular location">
    <subcellularLocation>
        <location evidence="1">Bacterial flagellum</location>
    </subcellularLocation>
    <subcellularLocation>
        <location evidence="2">Secreted</location>
    </subcellularLocation>
</comment>
<keyword evidence="7" id="KW-0282">Flagellum</keyword>
<dbReference type="GO" id="GO:0005198">
    <property type="term" value="F:structural molecule activity"/>
    <property type="evidence" value="ECO:0007669"/>
    <property type="project" value="InterPro"/>
</dbReference>
<keyword evidence="9" id="KW-1185">Reference proteome</keyword>
<evidence type="ECO:0000256" key="3">
    <source>
        <dbReference type="ARBA" id="ARBA00005709"/>
    </source>
</evidence>
<dbReference type="EMBL" id="UGHR01000003">
    <property type="protein sequence ID" value="STR44558.1"/>
    <property type="molecule type" value="Genomic_DNA"/>
</dbReference>
<gene>
    <name evidence="6" type="primary">flgL_2</name>
    <name evidence="7" type="ORF">EV682_10627</name>
    <name evidence="6" type="ORF">NCTC11159_03093</name>
</gene>
<name>A0A377STF2_9NEIS</name>
<evidence type="ECO:0000313" key="7">
    <source>
        <dbReference type="EMBL" id="TCU86147.1"/>
    </source>
</evidence>
<dbReference type="PANTHER" id="PTHR42792">
    <property type="entry name" value="FLAGELLIN"/>
    <property type="match status" value="1"/>
</dbReference>
<dbReference type="Gene3D" id="1.20.1330.10">
    <property type="entry name" value="f41 fragment of flagellin, N-terminal domain"/>
    <property type="match status" value="1"/>
</dbReference>
<dbReference type="InterPro" id="IPR001492">
    <property type="entry name" value="Flagellin"/>
</dbReference>
<dbReference type="AlphaFoldDB" id="A0A377STF2"/>
<reference evidence="7 9" key="2">
    <citation type="submission" date="2019-03" db="EMBL/GenBank/DDBJ databases">
        <title>Genomic Encyclopedia of Type Strains, Phase IV (KMG-IV): sequencing the most valuable type-strain genomes for metagenomic binning, comparative biology and taxonomic classification.</title>
        <authorList>
            <person name="Goeker M."/>
        </authorList>
    </citation>
    <scope>NUCLEOTIDE SEQUENCE [LARGE SCALE GENOMIC DNA]</scope>
    <source>
        <strain evidence="7 9">DSM 3764</strain>
    </source>
</reference>